<dbReference type="Proteomes" id="UP000828192">
    <property type="component" value="Segment"/>
</dbReference>
<organism evidence="1 2">
    <name type="scientific">Klebsiella phage Geezett</name>
    <dbReference type="NCBI Taxonomy" id="2861002"/>
    <lineage>
        <taxon>Viruses</taxon>
        <taxon>Duplodnaviria</taxon>
        <taxon>Heunggongvirae</taxon>
        <taxon>Uroviricota</taxon>
        <taxon>Caudoviricetes</taxon>
        <taxon>Jameshumphriesvirinae</taxon>
        <taxon>Geezettvirus</taxon>
        <taxon>Geezettvirus geezett</taxon>
    </lineage>
</organism>
<reference evidence="1" key="1">
    <citation type="journal article" date="2021" name="Microbiol. Resour. Announc.">
        <title>Complete Genome Sequence of the Virulent Klebsiella pneumoniae Phage Geezett Infecting Multidrug-Resistant Clinical Strains.</title>
        <authorList>
            <person name="Loh B."/>
            <person name="Zhang L."/>
            <person name="Hua X."/>
            <person name="Yu Y."/>
            <person name="Ma L."/>
            <person name="Wang X."/>
            <person name="Manohar P."/>
            <person name="Nachimuthu R."/>
            <person name="Martins W.M.B.S."/>
            <person name="Toleman M.A."/>
            <person name="Leptihn S."/>
        </authorList>
    </citation>
    <scope>NUCLEOTIDE SEQUENCE</scope>
</reference>
<accession>A0AAE7VJU3</accession>
<evidence type="ECO:0000313" key="2">
    <source>
        <dbReference type="Proteomes" id="UP000828192"/>
    </source>
</evidence>
<evidence type="ECO:0000313" key="1">
    <source>
        <dbReference type="EMBL" id="QXV72131.1"/>
    </source>
</evidence>
<sequence length="62" mass="6684">MSIAKIEIVGNLALFETESYVIEIVGELHNITVRVPDEGGCVKAKAEYIIPHLMSIIAGLSS</sequence>
<keyword evidence="2" id="KW-1185">Reference proteome</keyword>
<dbReference type="EMBL" id="MZ504995">
    <property type="protein sequence ID" value="QXV72131.1"/>
    <property type="molecule type" value="Genomic_DNA"/>
</dbReference>
<name>A0AAE7VJU3_9CAUD</name>
<gene>
    <name evidence="1" type="ORF">Geezett_059</name>
</gene>
<protein>
    <submittedName>
        <fullName evidence="1">Uncharacterized protein</fullName>
    </submittedName>
</protein>
<proteinExistence type="predicted"/>